<gene>
    <name evidence="2" type="ORF">BN2476_300193</name>
</gene>
<organism evidence="2 3">
    <name type="scientific">Paraburkholderia piptadeniae</name>
    <dbReference type="NCBI Taxonomy" id="1701573"/>
    <lineage>
        <taxon>Bacteria</taxon>
        <taxon>Pseudomonadati</taxon>
        <taxon>Pseudomonadota</taxon>
        <taxon>Betaproteobacteria</taxon>
        <taxon>Burkholderiales</taxon>
        <taxon>Burkholderiaceae</taxon>
        <taxon>Paraburkholderia</taxon>
    </lineage>
</organism>
<accession>A0A1N7S314</accession>
<dbReference type="AlphaFoldDB" id="A0A1N7S314"/>
<comment type="caution">
    <text evidence="2">The sequence shown here is derived from an EMBL/GenBank/DDBJ whole genome shotgun (WGS) entry which is preliminary data.</text>
</comment>
<reference evidence="2" key="1">
    <citation type="submission" date="2016-12" db="EMBL/GenBank/DDBJ databases">
        <authorList>
            <person name="Moulin L."/>
        </authorList>
    </citation>
    <scope>NUCLEOTIDE SEQUENCE [LARGE SCALE GENOMIC DNA]</scope>
    <source>
        <strain evidence="2">STM 7183</strain>
    </source>
</reference>
<feature type="compositionally biased region" description="Basic residues" evidence="1">
    <location>
        <begin position="103"/>
        <end position="122"/>
    </location>
</feature>
<dbReference type="Proteomes" id="UP000195569">
    <property type="component" value="Unassembled WGS sequence"/>
</dbReference>
<feature type="region of interest" description="Disordered" evidence="1">
    <location>
        <begin position="99"/>
        <end position="128"/>
    </location>
</feature>
<protein>
    <submittedName>
        <fullName evidence="2">Uncharacterized protein</fullName>
    </submittedName>
</protein>
<evidence type="ECO:0000256" key="1">
    <source>
        <dbReference type="SAM" id="MobiDB-lite"/>
    </source>
</evidence>
<evidence type="ECO:0000313" key="2">
    <source>
        <dbReference type="EMBL" id="SIT41785.1"/>
    </source>
</evidence>
<keyword evidence="3" id="KW-1185">Reference proteome</keyword>
<proteinExistence type="predicted"/>
<name>A0A1N7S314_9BURK</name>
<evidence type="ECO:0000313" key="3">
    <source>
        <dbReference type="Proteomes" id="UP000195569"/>
    </source>
</evidence>
<dbReference type="EMBL" id="CYGY02000030">
    <property type="protein sequence ID" value="SIT41785.1"/>
    <property type="molecule type" value="Genomic_DNA"/>
</dbReference>
<sequence length="191" mass="21568">MHRPPRQRRMWRTARPSRCRTEPCPHSFPVRSAELPVQRCAAHRFAWNSAMSPHVLILSNTVERFRCEAGAAGTRKNSQARTTARADDALRPILVRRSSSCHDRRKPTRHGRSTTKGHRRLPTRSERSTRRHLYGAIVIRASAAVGTVMNHTVRGRLAYNSCRNCIAQLTVGEKPHWDPTGSGGANDLLPR</sequence>